<proteinExistence type="predicted"/>
<accession>A0A2W7MMH9</accession>
<dbReference type="InterPro" id="IPR021377">
    <property type="entry name" value="DUF3006"/>
</dbReference>
<reference evidence="1 2" key="1">
    <citation type="submission" date="2018-06" db="EMBL/GenBank/DDBJ databases">
        <title>Genomic Encyclopedia of Type Strains, Phase IV (KMG-IV): sequencing the most valuable type-strain genomes for metagenomic binning, comparative biology and taxonomic classification.</title>
        <authorList>
            <person name="Goeker M."/>
        </authorList>
    </citation>
    <scope>NUCLEOTIDE SEQUENCE [LARGE SCALE GENOMIC DNA]</scope>
    <source>
        <strain evidence="1 2">DSM 5</strain>
    </source>
</reference>
<keyword evidence="2" id="KW-1185">Reference proteome</keyword>
<dbReference type="Proteomes" id="UP000248646">
    <property type="component" value="Unassembled WGS sequence"/>
</dbReference>
<name>A0A2W7MMH9_9BACI</name>
<organism evidence="1 2">
    <name type="scientific">Psychrobacillus insolitus</name>
    <dbReference type="NCBI Taxonomy" id="1461"/>
    <lineage>
        <taxon>Bacteria</taxon>
        <taxon>Bacillati</taxon>
        <taxon>Bacillota</taxon>
        <taxon>Bacilli</taxon>
        <taxon>Bacillales</taxon>
        <taxon>Bacillaceae</taxon>
        <taxon>Psychrobacillus</taxon>
    </lineage>
</organism>
<evidence type="ECO:0008006" key="3">
    <source>
        <dbReference type="Google" id="ProtNLM"/>
    </source>
</evidence>
<protein>
    <recommendedName>
        <fullName evidence="3">DUF3006 family protein</fullName>
    </recommendedName>
</protein>
<dbReference type="Pfam" id="PF11213">
    <property type="entry name" value="DUF3006"/>
    <property type="match status" value="1"/>
</dbReference>
<dbReference type="AlphaFoldDB" id="A0A2W7MMH9"/>
<evidence type="ECO:0000313" key="1">
    <source>
        <dbReference type="EMBL" id="PZX03116.1"/>
    </source>
</evidence>
<dbReference type="RefSeq" id="WP_111440285.1">
    <property type="nucleotide sequence ID" value="NZ_QKZI01000007.1"/>
</dbReference>
<comment type="caution">
    <text evidence="1">The sequence shown here is derived from an EMBL/GenBank/DDBJ whole genome shotgun (WGS) entry which is preliminary data.</text>
</comment>
<dbReference type="OrthoDB" id="2452890at2"/>
<gene>
    <name evidence="1" type="ORF">C7437_10773</name>
</gene>
<sequence>MNSNKYTLDRFEKDIAVFLKFPEEVEQLLIDRNLMTVSLQEGDIVEITQYNGTYHIEVLEDEIKTTRERVQNLIELLKKNNK</sequence>
<evidence type="ECO:0000313" key="2">
    <source>
        <dbReference type="Proteomes" id="UP000248646"/>
    </source>
</evidence>
<dbReference type="EMBL" id="QKZI01000007">
    <property type="protein sequence ID" value="PZX03116.1"/>
    <property type="molecule type" value="Genomic_DNA"/>
</dbReference>